<reference evidence="1" key="1">
    <citation type="submission" date="2018-05" db="EMBL/GenBank/DDBJ databases">
        <authorList>
            <person name="Lanie J.A."/>
            <person name="Ng W.-L."/>
            <person name="Kazmierczak K.M."/>
            <person name="Andrzejewski T.M."/>
            <person name="Davidsen T.M."/>
            <person name="Wayne K.J."/>
            <person name="Tettelin H."/>
            <person name="Glass J.I."/>
            <person name="Rusch D."/>
            <person name="Podicherti R."/>
            <person name="Tsui H.-C.T."/>
            <person name="Winkler M.E."/>
        </authorList>
    </citation>
    <scope>NUCLEOTIDE SEQUENCE</scope>
</reference>
<protein>
    <submittedName>
        <fullName evidence="1">Uncharacterized protein</fullName>
    </submittedName>
</protein>
<organism evidence="1">
    <name type="scientific">marine metagenome</name>
    <dbReference type="NCBI Taxonomy" id="408172"/>
    <lineage>
        <taxon>unclassified sequences</taxon>
        <taxon>metagenomes</taxon>
        <taxon>ecological metagenomes</taxon>
    </lineage>
</organism>
<evidence type="ECO:0000313" key="1">
    <source>
        <dbReference type="EMBL" id="SVB51775.1"/>
    </source>
</evidence>
<accession>A0A382EMW5</accession>
<sequence>MALEDSMKIKLLLHDEDFNPKPQNIDLPKQLENQVLKEDKIKAKFNILDRLVE</sequence>
<dbReference type="EMBL" id="UINC01045247">
    <property type="protein sequence ID" value="SVB51775.1"/>
    <property type="molecule type" value="Genomic_DNA"/>
</dbReference>
<gene>
    <name evidence="1" type="ORF">METZ01_LOCUS204629</name>
</gene>
<name>A0A382EMW5_9ZZZZ</name>
<proteinExistence type="predicted"/>
<dbReference type="AlphaFoldDB" id="A0A382EMW5"/>